<feature type="transmembrane region" description="Helical" evidence="1">
    <location>
        <begin position="27"/>
        <end position="50"/>
    </location>
</feature>
<organism evidence="3 4">
    <name type="scientific">Canna indica</name>
    <name type="common">Indian-shot</name>
    <dbReference type="NCBI Taxonomy" id="4628"/>
    <lineage>
        <taxon>Eukaryota</taxon>
        <taxon>Viridiplantae</taxon>
        <taxon>Streptophyta</taxon>
        <taxon>Embryophyta</taxon>
        <taxon>Tracheophyta</taxon>
        <taxon>Spermatophyta</taxon>
        <taxon>Magnoliopsida</taxon>
        <taxon>Liliopsida</taxon>
        <taxon>Zingiberales</taxon>
        <taxon>Cannaceae</taxon>
        <taxon>Canna</taxon>
    </lineage>
</organism>
<keyword evidence="4" id="KW-1185">Reference proteome</keyword>
<protein>
    <submittedName>
        <fullName evidence="3">Carbon catabolite repressor protein</fullName>
    </submittedName>
</protein>
<sequence length="272" mass="30461">MLVAIRVVVEEQGMGVLCFGKIKGLNYLRWITLNLALSVYVIMLLSSMFLRQLSGDDPRKLVIGNIHVLFNPKRGDIKLGQVHRLLSKANVLSEKWDRIPVILAGDFNSIPKSAIYNYLSTSKLNINSSGQRNSFWQNMCQFSLTDSPSLANYSSEEELTDGHDSSCYSQITHQLQLRSSYARIQSNARTRDSLGEPLATSYHSKFLGTVDYIWYSSGLACTRVLDTLPLDMLRKLGGLPCKDIGSDHLALVAEFIFTEGKETKRNNSEEGT</sequence>
<evidence type="ECO:0000313" key="4">
    <source>
        <dbReference type="Proteomes" id="UP001327560"/>
    </source>
</evidence>
<dbReference type="Pfam" id="PF03372">
    <property type="entry name" value="Exo_endo_phos"/>
    <property type="match status" value="1"/>
</dbReference>
<dbReference type="Gene3D" id="3.60.10.10">
    <property type="entry name" value="Endonuclease/exonuclease/phosphatase"/>
    <property type="match status" value="1"/>
</dbReference>
<dbReference type="InterPro" id="IPR005135">
    <property type="entry name" value="Endo/exonuclease/phosphatase"/>
</dbReference>
<keyword evidence="1" id="KW-0472">Membrane</keyword>
<accession>A0AAQ3KHY7</accession>
<proteinExistence type="predicted"/>
<dbReference type="InterPro" id="IPR036691">
    <property type="entry name" value="Endo/exonu/phosph_ase_sf"/>
</dbReference>
<keyword evidence="1" id="KW-1133">Transmembrane helix</keyword>
<dbReference type="GO" id="GO:0000175">
    <property type="term" value="F:3'-5'-RNA exonuclease activity"/>
    <property type="evidence" value="ECO:0007669"/>
    <property type="project" value="TreeGrafter"/>
</dbReference>
<dbReference type="InterPro" id="IPR050410">
    <property type="entry name" value="CCR4/nocturin_mRNA_transcr"/>
</dbReference>
<gene>
    <name evidence="3" type="ORF">Cni_G17592</name>
</gene>
<dbReference type="PANTHER" id="PTHR12121">
    <property type="entry name" value="CARBON CATABOLITE REPRESSOR PROTEIN 4"/>
    <property type="match status" value="1"/>
</dbReference>
<dbReference type="AlphaFoldDB" id="A0AAQ3KHY7"/>
<dbReference type="PANTHER" id="PTHR12121:SF82">
    <property type="entry name" value="CARBON CATABOLITE REPRESSOR PROTEIN 4 HOMOLOG 3"/>
    <property type="match status" value="1"/>
</dbReference>
<feature type="domain" description="Endonuclease/exonuclease/phosphatase" evidence="2">
    <location>
        <begin position="91"/>
        <end position="248"/>
    </location>
</feature>
<keyword evidence="1" id="KW-0812">Transmembrane</keyword>
<dbReference type="Proteomes" id="UP001327560">
    <property type="component" value="Chromosome 5"/>
</dbReference>
<evidence type="ECO:0000259" key="2">
    <source>
        <dbReference type="Pfam" id="PF03372"/>
    </source>
</evidence>
<reference evidence="3 4" key="1">
    <citation type="submission" date="2023-10" db="EMBL/GenBank/DDBJ databases">
        <title>Chromosome-scale genome assembly provides insights into flower coloration mechanisms of Canna indica.</title>
        <authorList>
            <person name="Li C."/>
        </authorList>
    </citation>
    <scope>NUCLEOTIDE SEQUENCE [LARGE SCALE GENOMIC DNA]</scope>
    <source>
        <tissue evidence="3">Flower</tissue>
    </source>
</reference>
<dbReference type="EMBL" id="CP136894">
    <property type="protein sequence ID" value="WOL08839.1"/>
    <property type="molecule type" value="Genomic_DNA"/>
</dbReference>
<name>A0AAQ3KHY7_9LILI</name>
<evidence type="ECO:0000313" key="3">
    <source>
        <dbReference type="EMBL" id="WOL08839.1"/>
    </source>
</evidence>
<evidence type="ECO:0000256" key="1">
    <source>
        <dbReference type="SAM" id="Phobius"/>
    </source>
</evidence>
<dbReference type="SUPFAM" id="SSF56219">
    <property type="entry name" value="DNase I-like"/>
    <property type="match status" value="1"/>
</dbReference>